<dbReference type="PROSITE" id="PS51257">
    <property type="entry name" value="PROKAR_LIPOPROTEIN"/>
    <property type="match status" value="1"/>
</dbReference>
<reference evidence="4 5" key="1">
    <citation type="submission" date="2019-03" db="EMBL/GenBank/DDBJ databases">
        <title>Subsurface microbial communities from deep shales in Ohio and West Virginia, USA.</title>
        <authorList>
            <person name="Wrighton K."/>
        </authorList>
    </citation>
    <scope>NUCLEOTIDE SEQUENCE [LARGE SCALE GENOMIC DNA]</scope>
    <source>
        <strain evidence="4 5">MSL 6dP</strain>
    </source>
</reference>
<dbReference type="RefSeq" id="WP_243832522.1">
    <property type="nucleotide sequence ID" value="NZ_SOEG01000035.1"/>
</dbReference>
<dbReference type="PANTHER" id="PTHR35147">
    <property type="entry name" value="CHEMORECEPTOR GLUTAMINE DEAMIDASE CHED-RELATED"/>
    <property type="match status" value="1"/>
</dbReference>
<evidence type="ECO:0000256" key="2">
    <source>
        <dbReference type="ARBA" id="ARBA00022801"/>
    </source>
</evidence>
<dbReference type="Proteomes" id="UP000295832">
    <property type="component" value="Unassembled WGS sequence"/>
</dbReference>
<dbReference type="InterPro" id="IPR005659">
    <property type="entry name" value="Chemorcpt_Glu_NH3ase_CheD"/>
</dbReference>
<comment type="function">
    <text evidence="3">Probably deamidates glutamine residues to glutamate on methyl-accepting chemotaxis receptors (MCPs), playing an important role in chemotaxis.</text>
</comment>
<gene>
    <name evidence="3" type="primary">cheD</name>
    <name evidence="4" type="ORF">C7959_1359</name>
</gene>
<dbReference type="AlphaFoldDB" id="A0A4R8GPW1"/>
<dbReference type="Pfam" id="PF03975">
    <property type="entry name" value="CheD"/>
    <property type="match status" value="1"/>
</dbReference>
<dbReference type="STRING" id="926561.GCA_000379025_00004"/>
<evidence type="ECO:0000256" key="3">
    <source>
        <dbReference type="HAMAP-Rule" id="MF_01440"/>
    </source>
</evidence>
<organism evidence="4 5">
    <name type="scientific">Orenia marismortui</name>
    <dbReference type="NCBI Taxonomy" id="46469"/>
    <lineage>
        <taxon>Bacteria</taxon>
        <taxon>Bacillati</taxon>
        <taxon>Bacillota</taxon>
        <taxon>Clostridia</taxon>
        <taxon>Halanaerobiales</taxon>
        <taxon>Halobacteroidaceae</taxon>
        <taxon>Orenia</taxon>
    </lineage>
</organism>
<dbReference type="CDD" id="cd16352">
    <property type="entry name" value="CheD"/>
    <property type="match status" value="1"/>
</dbReference>
<comment type="similarity">
    <text evidence="3">Belongs to the CheD family.</text>
</comment>
<comment type="caution">
    <text evidence="4">The sequence shown here is derived from an EMBL/GenBank/DDBJ whole genome shotgun (WGS) entry which is preliminary data.</text>
</comment>
<keyword evidence="5" id="KW-1185">Reference proteome</keyword>
<dbReference type="EC" id="3.5.1.44" evidence="3"/>
<sequence length="145" mass="16008">MFKDNNLVISTLLGSCVAVCLLDSNNSIYGINHFMLPAKSYSKSNNNRAKYGVDAIALLLERMIYLGANSKNLKAKIFGGGQVAKIQYSNIALENIKLAREILSKEKIPIIAEDVGGNYGRQIYFCAGGSVYLRKIKNILPKILY</sequence>
<dbReference type="InterPro" id="IPR038592">
    <property type="entry name" value="CheD-like_sf"/>
</dbReference>
<proteinExistence type="inferred from homology"/>
<keyword evidence="1 3" id="KW-0145">Chemotaxis</keyword>
<comment type="catalytic activity">
    <reaction evidence="3">
        <text>L-glutaminyl-[protein] + H2O = L-glutamyl-[protein] + NH4(+)</text>
        <dbReference type="Rhea" id="RHEA:16441"/>
        <dbReference type="Rhea" id="RHEA-COMP:10207"/>
        <dbReference type="Rhea" id="RHEA-COMP:10208"/>
        <dbReference type="ChEBI" id="CHEBI:15377"/>
        <dbReference type="ChEBI" id="CHEBI:28938"/>
        <dbReference type="ChEBI" id="CHEBI:29973"/>
        <dbReference type="ChEBI" id="CHEBI:30011"/>
        <dbReference type="EC" id="3.5.1.44"/>
    </reaction>
</comment>
<dbReference type="Gene3D" id="3.30.1330.200">
    <property type="match status" value="1"/>
</dbReference>
<protein>
    <recommendedName>
        <fullName evidence="3">Probable chemoreceptor glutamine deamidase CheD</fullName>
        <ecNumber evidence="3">3.5.1.44</ecNumber>
    </recommendedName>
</protein>
<name>A0A4R8GPW1_9FIRM</name>
<dbReference type="GO" id="GO:0006935">
    <property type="term" value="P:chemotaxis"/>
    <property type="evidence" value="ECO:0007669"/>
    <property type="project" value="UniProtKB-UniRule"/>
</dbReference>
<dbReference type="InterPro" id="IPR011324">
    <property type="entry name" value="Cytotoxic_necrot_fac-like_cat"/>
</dbReference>
<keyword evidence="2 3" id="KW-0378">Hydrolase</keyword>
<dbReference type="EMBL" id="SOEG01000035">
    <property type="protein sequence ID" value="TDX47820.1"/>
    <property type="molecule type" value="Genomic_DNA"/>
</dbReference>
<dbReference type="GO" id="GO:0050568">
    <property type="term" value="F:protein-glutamine glutaminase activity"/>
    <property type="evidence" value="ECO:0007669"/>
    <property type="project" value="UniProtKB-UniRule"/>
</dbReference>
<dbReference type="SUPFAM" id="SSF64438">
    <property type="entry name" value="CNF1/YfiH-like putative cysteine hydrolases"/>
    <property type="match status" value="1"/>
</dbReference>
<evidence type="ECO:0000313" key="5">
    <source>
        <dbReference type="Proteomes" id="UP000295832"/>
    </source>
</evidence>
<evidence type="ECO:0000256" key="1">
    <source>
        <dbReference type="ARBA" id="ARBA00022500"/>
    </source>
</evidence>
<dbReference type="PANTHER" id="PTHR35147:SF3">
    <property type="entry name" value="CHEMORECEPTOR GLUTAMINE DEAMIDASE CHED 1-RELATED"/>
    <property type="match status" value="1"/>
</dbReference>
<accession>A0A4R8GPW1</accession>
<dbReference type="HAMAP" id="MF_01440">
    <property type="entry name" value="CheD"/>
    <property type="match status" value="1"/>
</dbReference>
<evidence type="ECO:0000313" key="4">
    <source>
        <dbReference type="EMBL" id="TDX47820.1"/>
    </source>
</evidence>